<keyword evidence="4 6" id="KW-1133">Transmembrane helix</keyword>
<feature type="transmembrane region" description="Helical" evidence="6">
    <location>
        <begin position="398"/>
        <end position="418"/>
    </location>
</feature>
<dbReference type="PROSITE" id="PS50850">
    <property type="entry name" value="MFS"/>
    <property type="match status" value="1"/>
</dbReference>
<feature type="transmembrane region" description="Helical" evidence="6">
    <location>
        <begin position="108"/>
        <end position="128"/>
    </location>
</feature>
<proteinExistence type="predicted"/>
<feature type="transmembrane region" description="Helical" evidence="6">
    <location>
        <begin position="203"/>
        <end position="225"/>
    </location>
</feature>
<feature type="domain" description="Major facilitator superfamily (MFS) profile" evidence="7">
    <location>
        <begin position="18"/>
        <end position="462"/>
    </location>
</feature>
<evidence type="ECO:0000256" key="3">
    <source>
        <dbReference type="ARBA" id="ARBA00022692"/>
    </source>
</evidence>
<keyword evidence="9" id="KW-1185">Reference proteome</keyword>
<evidence type="ECO:0000256" key="1">
    <source>
        <dbReference type="ARBA" id="ARBA00004651"/>
    </source>
</evidence>
<protein>
    <submittedName>
        <fullName evidence="8">MFS transporter</fullName>
    </submittedName>
</protein>
<dbReference type="InterPro" id="IPR036259">
    <property type="entry name" value="MFS_trans_sf"/>
</dbReference>
<dbReference type="PANTHER" id="PTHR23501:SF190">
    <property type="entry name" value="MAJOR FACILITATOR SUPERFAMILY MFS_1"/>
    <property type="match status" value="1"/>
</dbReference>
<evidence type="ECO:0000256" key="5">
    <source>
        <dbReference type="ARBA" id="ARBA00023136"/>
    </source>
</evidence>
<name>A0ABW4C9D0_9BACL</name>
<dbReference type="PANTHER" id="PTHR23501">
    <property type="entry name" value="MAJOR FACILITATOR SUPERFAMILY"/>
    <property type="match status" value="1"/>
</dbReference>
<dbReference type="Gene3D" id="1.20.1720.10">
    <property type="entry name" value="Multidrug resistance protein D"/>
    <property type="match status" value="1"/>
</dbReference>
<feature type="transmembrane region" description="Helical" evidence="6">
    <location>
        <begin position="171"/>
        <end position="191"/>
    </location>
</feature>
<dbReference type="SUPFAM" id="SSF103473">
    <property type="entry name" value="MFS general substrate transporter"/>
    <property type="match status" value="1"/>
</dbReference>
<feature type="transmembrane region" description="Helical" evidence="6">
    <location>
        <begin position="274"/>
        <end position="297"/>
    </location>
</feature>
<evidence type="ECO:0000259" key="7">
    <source>
        <dbReference type="PROSITE" id="PS50850"/>
    </source>
</evidence>
<keyword evidence="2" id="KW-0813">Transport</keyword>
<feature type="transmembrane region" description="Helical" evidence="6">
    <location>
        <begin position="237"/>
        <end position="254"/>
    </location>
</feature>
<organism evidence="8 9">
    <name type="scientific">Kroppenstedtia sanguinis</name>
    <dbReference type="NCBI Taxonomy" id="1380684"/>
    <lineage>
        <taxon>Bacteria</taxon>
        <taxon>Bacillati</taxon>
        <taxon>Bacillota</taxon>
        <taxon>Bacilli</taxon>
        <taxon>Bacillales</taxon>
        <taxon>Thermoactinomycetaceae</taxon>
        <taxon>Kroppenstedtia</taxon>
    </lineage>
</organism>
<feature type="transmembrane region" description="Helical" evidence="6">
    <location>
        <begin position="84"/>
        <end position="102"/>
    </location>
</feature>
<evidence type="ECO:0000256" key="4">
    <source>
        <dbReference type="ARBA" id="ARBA00022989"/>
    </source>
</evidence>
<dbReference type="InterPro" id="IPR020846">
    <property type="entry name" value="MFS_dom"/>
</dbReference>
<comment type="caution">
    <text evidence="8">The sequence shown here is derived from an EMBL/GenBank/DDBJ whole genome shotgun (WGS) entry which is preliminary data.</text>
</comment>
<feature type="transmembrane region" description="Helical" evidence="6">
    <location>
        <begin position="438"/>
        <end position="459"/>
    </location>
</feature>
<feature type="transmembrane region" description="Helical" evidence="6">
    <location>
        <begin position="21"/>
        <end position="41"/>
    </location>
</feature>
<evidence type="ECO:0000256" key="2">
    <source>
        <dbReference type="ARBA" id="ARBA00022448"/>
    </source>
</evidence>
<evidence type="ECO:0000256" key="6">
    <source>
        <dbReference type="SAM" id="Phobius"/>
    </source>
</evidence>
<keyword evidence="3 6" id="KW-0812">Transmembrane</keyword>
<comment type="subcellular location">
    <subcellularLocation>
        <location evidence="1">Cell membrane</location>
        <topology evidence="1">Multi-pass membrane protein</topology>
    </subcellularLocation>
</comment>
<dbReference type="RefSeq" id="WP_380164073.1">
    <property type="nucleotide sequence ID" value="NZ_JBHTNU010000005.1"/>
</dbReference>
<dbReference type="Proteomes" id="UP001597282">
    <property type="component" value="Unassembled WGS sequence"/>
</dbReference>
<accession>A0ABW4C9D0</accession>
<dbReference type="Gene3D" id="1.20.1250.20">
    <property type="entry name" value="MFS general substrate transporter like domains"/>
    <property type="match status" value="1"/>
</dbReference>
<feature type="transmembrane region" description="Helical" evidence="6">
    <location>
        <begin position="140"/>
        <end position="165"/>
    </location>
</feature>
<evidence type="ECO:0000313" key="9">
    <source>
        <dbReference type="Proteomes" id="UP001597282"/>
    </source>
</evidence>
<evidence type="ECO:0000313" key="8">
    <source>
        <dbReference type="EMBL" id="MFD1426723.1"/>
    </source>
</evidence>
<dbReference type="Pfam" id="PF07690">
    <property type="entry name" value="MFS_1"/>
    <property type="match status" value="1"/>
</dbReference>
<gene>
    <name evidence="8" type="ORF">ACFQ4Y_07180</name>
</gene>
<feature type="transmembrane region" description="Helical" evidence="6">
    <location>
        <begin position="309"/>
        <end position="326"/>
    </location>
</feature>
<feature type="transmembrane region" description="Helical" evidence="6">
    <location>
        <begin position="338"/>
        <end position="356"/>
    </location>
</feature>
<feature type="transmembrane region" description="Helical" evidence="6">
    <location>
        <begin position="53"/>
        <end position="72"/>
    </location>
</feature>
<dbReference type="InterPro" id="IPR011701">
    <property type="entry name" value="MFS"/>
</dbReference>
<dbReference type="EMBL" id="JBHTNU010000005">
    <property type="protein sequence ID" value="MFD1426723.1"/>
    <property type="molecule type" value="Genomic_DNA"/>
</dbReference>
<sequence>MRIPVVEAITVPFGKKYSLDSYVIAIFLSALDFGMIAPSLTVIATDLGFPVHWVIWVIALHLAVFVLALPLMERWGARIGPSRCFVISLTFFSLGSLVAGSGNQWLTLFSGRVIQAVGAGGIVPLLSAELRRLTRLNSRFWGIAIHLGLGGLLILVPLFSSWVAWQSSWRWLFWINLPATVGIYFLSFRFSSGGGSRVSSQQTAGLFYFAGILLSSMIAISRLNPSHGWAMLADPDFLPFAILSVGLTVPLLMVERQSEHPFFHPRIFTDLRLIGIHGVVALAGCTWVAVVLVPGWMVEIFGQPQGTGGLFFSIVAGAAWLSLPLARWITTHWGYQGALAIGFFVLASAYFTLALVEDPLISIVALVLLGGGLSLTLMAPVHELLFEILPLREIKNGLMVIAMFRTAGGTLGLLLIGLTLFDPLNPAQGGLAATGFQVGLLTAAGAAVLGFVISLLLPLSDGGGSRED</sequence>
<keyword evidence="5 6" id="KW-0472">Membrane</keyword>
<feature type="transmembrane region" description="Helical" evidence="6">
    <location>
        <begin position="362"/>
        <end position="386"/>
    </location>
</feature>
<reference evidence="9" key="1">
    <citation type="journal article" date="2019" name="Int. J. Syst. Evol. Microbiol.">
        <title>The Global Catalogue of Microorganisms (GCM) 10K type strain sequencing project: providing services to taxonomists for standard genome sequencing and annotation.</title>
        <authorList>
            <consortium name="The Broad Institute Genomics Platform"/>
            <consortium name="The Broad Institute Genome Sequencing Center for Infectious Disease"/>
            <person name="Wu L."/>
            <person name="Ma J."/>
        </authorList>
    </citation>
    <scope>NUCLEOTIDE SEQUENCE [LARGE SCALE GENOMIC DNA]</scope>
    <source>
        <strain evidence="9">S1</strain>
    </source>
</reference>